<evidence type="ECO:0000313" key="3">
    <source>
        <dbReference type="Proteomes" id="UP000295008"/>
    </source>
</evidence>
<dbReference type="SMART" id="SM00748">
    <property type="entry name" value="HEPN"/>
    <property type="match status" value="1"/>
</dbReference>
<accession>A0A4R1S8C3</accession>
<dbReference type="Gene3D" id="1.20.120.330">
    <property type="entry name" value="Nucleotidyltransferases domain 2"/>
    <property type="match status" value="1"/>
</dbReference>
<dbReference type="OrthoDB" id="9808176at2"/>
<dbReference type="InterPro" id="IPR007842">
    <property type="entry name" value="HEPN_dom"/>
</dbReference>
<dbReference type="EMBL" id="SLUN01000003">
    <property type="protein sequence ID" value="TCL75140.1"/>
    <property type="molecule type" value="Genomic_DNA"/>
</dbReference>
<dbReference type="SUPFAM" id="SSF81593">
    <property type="entry name" value="Nucleotidyltransferase substrate binding subunit/domain"/>
    <property type="match status" value="1"/>
</dbReference>
<gene>
    <name evidence="2" type="ORF">EDC14_100371</name>
</gene>
<comment type="caution">
    <text evidence="2">The sequence shown here is derived from an EMBL/GenBank/DDBJ whole genome shotgun (WGS) entry which is preliminary data.</text>
</comment>
<evidence type="ECO:0000313" key="2">
    <source>
        <dbReference type="EMBL" id="TCL75140.1"/>
    </source>
</evidence>
<protein>
    <submittedName>
        <fullName evidence="2">HEPN domain-containing protein</fullName>
    </submittedName>
</protein>
<dbReference type="PROSITE" id="PS50910">
    <property type="entry name" value="HEPN"/>
    <property type="match status" value="1"/>
</dbReference>
<dbReference type="Pfam" id="PF05168">
    <property type="entry name" value="HEPN"/>
    <property type="match status" value="1"/>
</dbReference>
<dbReference type="AlphaFoldDB" id="A0A4R1S8C3"/>
<name>A0A4R1S8C3_HYDET</name>
<keyword evidence="3" id="KW-1185">Reference proteome</keyword>
<proteinExistence type="predicted"/>
<feature type="domain" description="HEPN" evidence="1">
    <location>
        <begin position="11"/>
        <end position="121"/>
    </location>
</feature>
<evidence type="ECO:0000259" key="1">
    <source>
        <dbReference type="PROSITE" id="PS50910"/>
    </source>
</evidence>
<organism evidence="2 3">
    <name type="scientific">Hydrogenispora ethanolica</name>
    <dbReference type="NCBI Taxonomy" id="1082276"/>
    <lineage>
        <taxon>Bacteria</taxon>
        <taxon>Bacillati</taxon>
        <taxon>Bacillota</taxon>
        <taxon>Hydrogenispora</taxon>
    </lineage>
</organism>
<sequence length="129" mass="14684">MVDSIDPGKWFGRSLQDLRTIANNLKDDPEFLAPVNCYLAQQAVEKLLKTYLLAKKGELLKTHDLMFLLKKCTEIHEEFINLQSTVEILNAYAIEARYPGDFFDNISAAQAQEAYEAALSIKEFVNQLL</sequence>
<reference evidence="2 3" key="1">
    <citation type="submission" date="2019-03" db="EMBL/GenBank/DDBJ databases">
        <title>Genomic Encyclopedia of Type Strains, Phase IV (KMG-IV): sequencing the most valuable type-strain genomes for metagenomic binning, comparative biology and taxonomic classification.</title>
        <authorList>
            <person name="Goeker M."/>
        </authorList>
    </citation>
    <scope>NUCLEOTIDE SEQUENCE [LARGE SCALE GENOMIC DNA]</scope>
    <source>
        <strain evidence="2 3">LX-B</strain>
    </source>
</reference>
<dbReference type="RefSeq" id="WP_132012825.1">
    <property type="nucleotide sequence ID" value="NZ_SLUN01000003.1"/>
</dbReference>
<dbReference type="Proteomes" id="UP000295008">
    <property type="component" value="Unassembled WGS sequence"/>
</dbReference>